<evidence type="ECO:0000256" key="2">
    <source>
        <dbReference type="ARBA" id="ARBA00023239"/>
    </source>
</evidence>
<organism evidence="5 6">
    <name type="scientific">Ferruginibacter yonginensis</name>
    <dbReference type="NCBI Taxonomy" id="1310416"/>
    <lineage>
        <taxon>Bacteria</taxon>
        <taxon>Pseudomonadati</taxon>
        <taxon>Bacteroidota</taxon>
        <taxon>Chitinophagia</taxon>
        <taxon>Chitinophagales</taxon>
        <taxon>Chitinophagaceae</taxon>
        <taxon>Ferruginibacter</taxon>
    </lineage>
</organism>
<dbReference type="Proteomes" id="UP001595907">
    <property type="component" value="Unassembled WGS sequence"/>
</dbReference>
<dbReference type="InterPro" id="IPR008929">
    <property type="entry name" value="Chondroitin_lyas"/>
</dbReference>
<keyword evidence="6" id="KW-1185">Reference proteome</keyword>
<evidence type="ECO:0000259" key="4">
    <source>
        <dbReference type="Pfam" id="PF05426"/>
    </source>
</evidence>
<dbReference type="RefSeq" id="WP_379707414.1">
    <property type="nucleotide sequence ID" value="NZ_JBHSCZ010000001.1"/>
</dbReference>
<evidence type="ECO:0000256" key="1">
    <source>
        <dbReference type="ARBA" id="ARBA00022729"/>
    </source>
</evidence>
<name>A0ABV8QR19_9BACT</name>
<evidence type="ECO:0000256" key="3">
    <source>
        <dbReference type="SAM" id="SignalP"/>
    </source>
</evidence>
<evidence type="ECO:0000313" key="5">
    <source>
        <dbReference type="EMBL" id="MFC4262052.1"/>
    </source>
</evidence>
<keyword evidence="1 3" id="KW-0732">Signal</keyword>
<accession>A0ABV8QR19</accession>
<proteinExistence type="predicted"/>
<keyword evidence="2 5" id="KW-0456">Lyase</keyword>
<feature type="domain" description="Alginate lyase" evidence="4">
    <location>
        <begin position="72"/>
        <end position="350"/>
    </location>
</feature>
<protein>
    <submittedName>
        <fullName evidence="5">Alginate lyase family protein</fullName>
    </submittedName>
</protein>
<dbReference type="GO" id="GO:0016829">
    <property type="term" value="F:lyase activity"/>
    <property type="evidence" value="ECO:0007669"/>
    <property type="project" value="UniProtKB-KW"/>
</dbReference>
<dbReference type="Gene3D" id="1.50.10.100">
    <property type="entry name" value="Chondroitin AC/alginate lyase"/>
    <property type="match status" value="1"/>
</dbReference>
<reference evidence="6" key="1">
    <citation type="journal article" date="2019" name="Int. J. Syst. Evol. Microbiol.">
        <title>The Global Catalogue of Microorganisms (GCM) 10K type strain sequencing project: providing services to taxonomists for standard genome sequencing and annotation.</title>
        <authorList>
            <consortium name="The Broad Institute Genomics Platform"/>
            <consortium name="The Broad Institute Genome Sequencing Center for Infectious Disease"/>
            <person name="Wu L."/>
            <person name="Ma J."/>
        </authorList>
    </citation>
    <scope>NUCLEOTIDE SEQUENCE [LARGE SCALE GENOMIC DNA]</scope>
    <source>
        <strain evidence="6">CECT 8289</strain>
    </source>
</reference>
<dbReference type="InterPro" id="IPR008397">
    <property type="entry name" value="Alginate_lyase_dom"/>
</dbReference>
<dbReference type="SUPFAM" id="SSF48230">
    <property type="entry name" value="Chondroitin AC/alginate lyase"/>
    <property type="match status" value="1"/>
</dbReference>
<feature type="signal peptide" evidence="3">
    <location>
        <begin position="1"/>
        <end position="20"/>
    </location>
</feature>
<dbReference type="Pfam" id="PF05426">
    <property type="entry name" value="Alginate_lyase"/>
    <property type="match status" value="1"/>
</dbReference>
<dbReference type="EMBL" id="JBHSCZ010000001">
    <property type="protein sequence ID" value="MFC4262052.1"/>
    <property type="molecule type" value="Genomic_DNA"/>
</dbReference>
<evidence type="ECO:0000313" key="6">
    <source>
        <dbReference type="Proteomes" id="UP001595907"/>
    </source>
</evidence>
<gene>
    <name evidence="5" type="ORF">ACFOWM_04120</name>
</gene>
<comment type="caution">
    <text evidence="5">The sequence shown here is derived from an EMBL/GenBank/DDBJ whole genome shotgun (WGS) entry which is preliminary data.</text>
</comment>
<sequence length="399" mass="45035">MIKKIIAIVAVCLGTVTLSAQDKFTKSSVIKLDVAVLEKNKAILSKTNNELLASYENLLKQAKKSLEFKPVSVMDKVDVPPSGDKHDYMSIAPYWWPDPSKPNGVPYMRKDGEVNPEVKNYSDKDNMPKMCEHIYVLGLAYYYSNDEQYAKHASELIKVWFLNSATKMNPNANFGQAVKGRSEGRGEGVLDTRHFIFVIDAVSLLKNSKSWSTQNTTDLKKWFSDYLHWMQSSVIGIEERDAKNNHGIWYDAQALAYALFTDNKAVANETVTRAAARLDKEMDDKGFFPYELQRTTSMGYSVFILNAFNVIAELSTQTDLNLWKFTTPSGKSLQKGFDAMLPYLSKKQAWTGQQIKPFTYGDAVPLLWKAISHYDCKSCTNAIKEITGDAYKGLLINLL</sequence>
<feature type="chain" id="PRO_5047342404" evidence="3">
    <location>
        <begin position="21"/>
        <end position="399"/>
    </location>
</feature>